<reference evidence="3 5" key="3">
    <citation type="submission" date="2017-11" db="EMBL/GenBank/DDBJ databases">
        <title>De-novo sequencing of pomegranate (Punica granatum L.) genome.</title>
        <authorList>
            <person name="Akparov Z."/>
            <person name="Amiraslanov A."/>
            <person name="Hajiyeva S."/>
            <person name="Abbasov M."/>
            <person name="Kaur K."/>
            <person name="Hamwieh A."/>
            <person name="Solovyev V."/>
            <person name="Salamov A."/>
            <person name="Braich B."/>
            <person name="Kosarev P."/>
            <person name="Mahmoud A."/>
            <person name="Hajiyev E."/>
            <person name="Babayeva S."/>
            <person name="Izzatullayeva V."/>
            <person name="Mammadov A."/>
            <person name="Mammadov A."/>
            <person name="Sharifova S."/>
            <person name="Ojaghi J."/>
            <person name="Eynullazada K."/>
            <person name="Bayramov B."/>
            <person name="Abdulazimova A."/>
            <person name="Shahmuradov I."/>
        </authorList>
    </citation>
    <scope>NUCLEOTIDE SEQUENCE [LARGE SCALE GENOMIC DNA]</scope>
    <source>
        <strain evidence="3">AG2017</strain>
        <strain evidence="5">cv. AG2017</strain>
        <tissue evidence="3">Leaf</tissue>
    </source>
</reference>
<name>A0A218WQV5_PUNGR</name>
<evidence type="ECO:0000313" key="2">
    <source>
        <dbReference type="EMBL" id="OWM75234.1"/>
    </source>
</evidence>
<organism evidence="2 4">
    <name type="scientific">Punica granatum</name>
    <name type="common">Pomegranate</name>
    <dbReference type="NCBI Taxonomy" id="22663"/>
    <lineage>
        <taxon>Eukaryota</taxon>
        <taxon>Viridiplantae</taxon>
        <taxon>Streptophyta</taxon>
        <taxon>Embryophyta</taxon>
        <taxon>Tracheophyta</taxon>
        <taxon>Spermatophyta</taxon>
        <taxon>Magnoliopsida</taxon>
        <taxon>eudicotyledons</taxon>
        <taxon>Gunneridae</taxon>
        <taxon>Pentapetalae</taxon>
        <taxon>rosids</taxon>
        <taxon>malvids</taxon>
        <taxon>Myrtales</taxon>
        <taxon>Lythraceae</taxon>
        <taxon>Punica</taxon>
    </lineage>
</organism>
<dbReference type="Proteomes" id="UP000233551">
    <property type="component" value="Unassembled WGS sequence"/>
</dbReference>
<evidence type="ECO:0000313" key="5">
    <source>
        <dbReference type="Proteomes" id="UP000233551"/>
    </source>
</evidence>
<comment type="caution">
    <text evidence="2">The sequence shown here is derived from an EMBL/GenBank/DDBJ whole genome shotgun (WGS) entry which is preliminary data.</text>
</comment>
<reference evidence="4" key="1">
    <citation type="journal article" date="2017" name="Plant J.">
        <title>The pomegranate (Punica granatum L.) genome and the genomics of punicalagin biosynthesis.</title>
        <authorList>
            <person name="Qin G."/>
            <person name="Xu C."/>
            <person name="Ming R."/>
            <person name="Tang H."/>
            <person name="Guyot R."/>
            <person name="Kramer E.M."/>
            <person name="Hu Y."/>
            <person name="Yi X."/>
            <person name="Qi Y."/>
            <person name="Xu X."/>
            <person name="Gao Z."/>
            <person name="Pan H."/>
            <person name="Jian J."/>
            <person name="Tian Y."/>
            <person name="Yue Z."/>
            <person name="Xu Y."/>
        </authorList>
    </citation>
    <scope>NUCLEOTIDE SEQUENCE [LARGE SCALE GENOMIC DNA]</scope>
    <source>
        <strain evidence="4">cv. Dabenzi</strain>
    </source>
</reference>
<reference evidence="2" key="2">
    <citation type="submission" date="2017-06" db="EMBL/GenBank/DDBJ databases">
        <title>The pomegranate genome and the genomics of punicalagin biosynthesis.</title>
        <authorList>
            <person name="Xu C."/>
        </authorList>
    </citation>
    <scope>NUCLEOTIDE SEQUENCE [LARGE SCALE GENOMIC DNA]</scope>
    <source>
        <tissue evidence="2">Fresh leaf</tissue>
    </source>
</reference>
<dbReference type="EMBL" id="MTKT01003389">
    <property type="protein sequence ID" value="OWM75234.1"/>
    <property type="molecule type" value="Genomic_DNA"/>
</dbReference>
<dbReference type="AlphaFoldDB" id="A0A218WQV5"/>
<evidence type="ECO:0000313" key="3">
    <source>
        <dbReference type="EMBL" id="PKH73364.1"/>
    </source>
</evidence>
<accession>A0A218WQV5</accession>
<gene>
    <name evidence="2" type="ORF">CDL15_Pgr023755</name>
    <name evidence="3" type="ORF">CRG98_050054</name>
</gene>
<evidence type="ECO:0000313" key="4">
    <source>
        <dbReference type="Proteomes" id="UP000197138"/>
    </source>
</evidence>
<keyword evidence="5" id="KW-1185">Reference proteome</keyword>
<sequence>MCPTSFLSFIIHHLPPSLIPTSFFSSHLSPAPSSTFSPLPSPAPSACPSSRKARIATTASTSTVLTCGSGPDPSAPLYRSPVELVVESPEVKSKLEASMSVSNPDPSCNLFYGVPVR</sequence>
<proteinExistence type="predicted"/>
<dbReference type="Proteomes" id="UP000197138">
    <property type="component" value="Unassembled WGS sequence"/>
</dbReference>
<evidence type="ECO:0000256" key="1">
    <source>
        <dbReference type="SAM" id="MobiDB-lite"/>
    </source>
</evidence>
<protein>
    <submittedName>
        <fullName evidence="2">Uncharacterized protein</fullName>
    </submittedName>
</protein>
<dbReference type="EMBL" id="PGOL01044404">
    <property type="protein sequence ID" value="PKH73364.1"/>
    <property type="molecule type" value="Genomic_DNA"/>
</dbReference>
<feature type="region of interest" description="Disordered" evidence="1">
    <location>
        <begin position="26"/>
        <end position="50"/>
    </location>
</feature>
<feature type="compositionally biased region" description="Low complexity" evidence="1">
    <location>
        <begin position="29"/>
        <end position="38"/>
    </location>
</feature>